<keyword evidence="4" id="KW-0479">Metal-binding</keyword>
<protein>
    <submittedName>
        <fullName evidence="8">Radical SAM protein</fullName>
    </submittedName>
</protein>
<dbReference type="InterPro" id="IPR007197">
    <property type="entry name" value="rSAM"/>
</dbReference>
<evidence type="ECO:0000256" key="2">
    <source>
        <dbReference type="ARBA" id="ARBA00022485"/>
    </source>
</evidence>
<dbReference type="PANTHER" id="PTHR11228:SF7">
    <property type="entry name" value="PQQA PEPTIDE CYCLASE"/>
    <property type="match status" value="1"/>
</dbReference>
<dbReference type="PROSITE" id="PS51918">
    <property type="entry name" value="RADICAL_SAM"/>
    <property type="match status" value="1"/>
</dbReference>
<feature type="domain" description="Radical SAM core" evidence="7">
    <location>
        <begin position="27"/>
        <end position="253"/>
    </location>
</feature>
<keyword evidence="5" id="KW-0408">Iron</keyword>
<dbReference type="PANTHER" id="PTHR11228">
    <property type="entry name" value="RADICAL SAM DOMAIN PROTEIN"/>
    <property type="match status" value="1"/>
</dbReference>
<dbReference type="InterPro" id="IPR013785">
    <property type="entry name" value="Aldolase_TIM"/>
</dbReference>
<sequence length="373" mass="42159">MAEDIQHGCSWLASSDIDHFLNRAAQRGIPLTVTLELTHRCNFRCVHCYLGDQEAIHKHRSKELDTEKILSLLDELVDAGTLFLTLTGGDPMLRPDFVRIYEYAVHRGLLVSVYCNGSLITDEIVNSFIKYPPRIIEVTLYGATEITFESITQQKGSFAACMNGVARLLQSKNRLRLKTMVMSLNYQEMPAIRNLVQKMGVGFRHDCAILPALPNDDNGGALNSKKGVKKLGLQETLRFRISPQQAVAIDHGDKILKEKIRQLSLHKPLLKKTTRLYKCAAGRSSFHITPYGRMQPCIITLYPFVDLLKKDNKLLSSWESLSEQIDQQRVTSNFICTSCVERKKCTGCPSSFLLESGCLEEVPSFYCDYTKCR</sequence>
<dbReference type="CDD" id="cd01335">
    <property type="entry name" value="Radical_SAM"/>
    <property type="match status" value="1"/>
</dbReference>
<evidence type="ECO:0000259" key="7">
    <source>
        <dbReference type="PROSITE" id="PS51918"/>
    </source>
</evidence>
<dbReference type="KEGG" id="eaj:Q3M24_04210"/>
<dbReference type="GO" id="GO:0046872">
    <property type="term" value="F:metal ion binding"/>
    <property type="evidence" value="ECO:0007669"/>
    <property type="project" value="UniProtKB-KW"/>
</dbReference>
<dbReference type="AlphaFoldDB" id="A0AAU8LXN4"/>
<organism evidence="8">
    <name type="scientific">Candidatus Electrothrix aestuarii</name>
    <dbReference type="NCBI Taxonomy" id="3062594"/>
    <lineage>
        <taxon>Bacteria</taxon>
        <taxon>Pseudomonadati</taxon>
        <taxon>Thermodesulfobacteriota</taxon>
        <taxon>Desulfobulbia</taxon>
        <taxon>Desulfobulbales</taxon>
        <taxon>Desulfobulbaceae</taxon>
        <taxon>Candidatus Electrothrix</taxon>
    </lineage>
</organism>
<proteinExistence type="predicted"/>
<evidence type="ECO:0000256" key="1">
    <source>
        <dbReference type="ARBA" id="ARBA00001966"/>
    </source>
</evidence>
<accession>A0AAU8LXN4</accession>
<evidence type="ECO:0000256" key="6">
    <source>
        <dbReference type="ARBA" id="ARBA00023014"/>
    </source>
</evidence>
<dbReference type="GO" id="GO:0051539">
    <property type="term" value="F:4 iron, 4 sulfur cluster binding"/>
    <property type="evidence" value="ECO:0007669"/>
    <property type="project" value="UniProtKB-KW"/>
</dbReference>
<dbReference type="EMBL" id="CP159373">
    <property type="protein sequence ID" value="XCN73968.1"/>
    <property type="molecule type" value="Genomic_DNA"/>
</dbReference>
<reference evidence="8" key="1">
    <citation type="journal article" date="2024" name="Syst. Appl. Microbiol.">
        <title>First single-strain enrichments of Electrothrix cable bacteria, description of E. aestuarii sp. nov. and E. rattekaaiensis sp. nov., and proposal of a cable bacteria taxonomy following the rules of the SeqCode.</title>
        <authorList>
            <person name="Plum-Jensen L.E."/>
            <person name="Schramm A."/>
            <person name="Marshall I.P.G."/>
        </authorList>
    </citation>
    <scope>NUCLEOTIDE SEQUENCE</scope>
    <source>
        <strain evidence="8">Rat1</strain>
    </source>
</reference>
<dbReference type="SFLD" id="SFLDG01386">
    <property type="entry name" value="main_SPASM_domain-containing"/>
    <property type="match status" value="1"/>
</dbReference>
<dbReference type="InterPro" id="IPR017200">
    <property type="entry name" value="PqqE-like"/>
</dbReference>
<dbReference type="InterPro" id="IPR058240">
    <property type="entry name" value="rSAM_sf"/>
</dbReference>
<dbReference type="Pfam" id="PF04055">
    <property type="entry name" value="Radical_SAM"/>
    <property type="match status" value="1"/>
</dbReference>
<dbReference type="Gene3D" id="3.20.20.70">
    <property type="entry name" value="Aldolase class I"/>
    <property type="match status" value="1"/>
</dbReference>
<gene>
    <name evidence="8" type="ORF">Q3M24_04210</name>
</gene>
<evidence type="ECO:0000256" key="5">
    <source>
        <dbReference type="ARBA" id="ARBA00023004"/>
    </source>
</evidence>
<keyword evidence="2" id="KW-0004">4Fe-4S</keyword>
<dbReference type="SFLD" id="SFLDS00029">
    <property type="entry name" value="Radical_SAM"/>
    <property type="match status" value="1"/>
</dbReference>
<evidence type="ECO:0000313" key="8">
    <source>
        <dbReference type="EMBL" id="XCN73968.1"/>
    </source>
</evidence>
<comment type="cofactor">
    <cofactor evidence="1">
        <name>[4Fe-4S] cluster</name>
        <dbReference type="ChEBI" id="CHEBI:49883"/>
    </cofactor>
</comment>
<reference evidence="8" key="2">
    <citation type="submission" date="2024-06" db="EMBL/GenBank/DDBJ databases">
        <authorList>
            <person name="Plum-Jensen L.E."/>
            <person name="Schramm A."/>
            <person name="Marshall I.P.G."/>
        </authorList>
    </citation>
    <scope>NUCLEOTIDE SEQUENCE</scope>
    <source>
        <strain evidence="8">Rat1</strain>
    </source>
</reference>
<dbReference type="InterPro" id="IPR050377">
    <property type="entry name" value="Radical_SAM_PqqE_MftC-like"/>
</dbReference>
<dbReference type="SUPFAM" id="SSF102114">
    <property type="entry name" value="Radical SAM enzymes"/>
    <property type="match status" value="1"/>
</dbReference>
<dbReference type="PIRSF" id="PIRSF037420">
    <property type="entry name" value="PQQ_syn_pqqE"/>
    <property type="match status" value="1"/>
</dbReference>
<dbReference type="SFLD" id="SFLDG01067">
    <property type="entry name" value="SPASM/twitch_domain_containing"/>
    <property type="match status" value="1"/>
</dbReference>
<dbReference type="GO" id="GO:0003824">
    <property type="term" value="F:catalytic activity"/>
    <property type="evidence" value="ECO:0007669"/>
    <property type="project" value="InterPro"/>
</dbReference>
<keyword evidence="6" id="KW-0411">Iron-sulfur</keyword>
<evidence type="ECO:0000256" key="4">
    <source>
        <dbReference type="ARBA" id="ARBA00022723"/>
    </source>
</evidence>
<keyword evidence="3" id="KW-0949">S-adenosyl-L-methionine</keyword>
<evidence type="ECO:0000256" key="3">
    <source>
        <dbReference type="ARBA" id="ARBA00022691"/>
    </source>
</evidence>
<name>A0AAU8LXN4_9BACT</name>